<evidence type="ECO:0000313" key="8">
    <source>
        <dbReference type="EMBL" id="KAE9247026.1"/>
    </source>
</evidence>
<dbReference type="Proteomes" id="UP000476176">
    <property type="component" value="Unassembled WGS sequence"/>
</dbReference>
<dbReference type="Proteomes" id="UP000488956">
    <property type="component" value="Unassembled WGS sequence"/>
</dbReference>
<dbReference type="EMBL" id="QXGE01000157">
    <property type="protein sequence ID" value="KAE9322200.1"/>
    <property type="molecule type" value="Genomic_DNA"/>
</dbReference>
<dbReference type="EMBL" id="QXGD01000112">
    <property type="protein sequence ID" value="KAE9252474.1"/>
    <property type="molecule type" value="Genomic_DNA"/>
</dbReference>
<evidence type="ECO:0000313" key="6">
    <source>
        <dbReference type="EMBL" id="KAE9151371.1"/>
    </source>
</evidence>
<dbReference type="EMBL" id="QXGB01000178">
    <property type="protein sequence ID" value="KAE9226222.1"/>
    <property type="molecule type" value="Genomic_DNA"/>
</dbReference>
<dbReference type="Proteomes" id="UP000437068">
    <property type="component" value="Unassembled WGS sequence"/>
</dbReference>
<dbReference type="EMBL" id="QXGA01000150">
    <property type="protein sequence ID" value="KAE9151371.1"/>
    <property type="molecule type" value="Genomic_DNA"/>
</dbReference>
<comment type="caution">
    <text evidence="5">The sequence shown here is derived from an EMBL/GenBank/DDBJ whole genome shotgun (WGS) entry which is preliminary data.</text>
</comment>
<sequence length="57" mass="6097">MACLVHTIFWLFGVCGIRLTYDLTLNASDPTLAAPSSACHSAPMGIAFVKSDGSFKY</sequence>
<dbReference type="Proteomes" id="UP000433483">
    <property type="component" value="Unassembled WGS sequence"/>
</dbReference>
<evidence type="ECO:0000313" key="20">
    <source>
        <dbReference type="Proteomes" id="UP000486351"/>
    </source>
</evidence>
<dbReference type="Proteomes" id="UP000486351">
    <property type="component" value="Unassembled WGS sequence"/>
</dbReference>
<evidence type="ECO:0000313" key="21">
    <source>
        <dbReference type="Proteomes" id="UP000488956"/>
    </source>
</evidence>
<evidence type="ECO:0000313" key="2">
    <source>
        <dbReference type="EMBL" id="KAE8944702.1"/>
    </source>
</evidence>
<dbReference type="Proteomes" id="UP000440732">
    <property type="component" value="Unassembled WGS sequence"/>
</dbReference>
<evidence type="ECO:0000313" key="10">
    <source>
        <dbReference type="EMBL" id="KAE9322200.1"/>
    </source>
</evidence>
<dbReference type="EMBL" id="QXGC01000157">
    <property type="protein sequence ID" value="KAE9247026.1"/>
    <property type="molecule type" value="Genomic_DNA"/>
</dbReference>
<evidence type="ECO:0000256" key="1">
    <source>
        <dbReference type="SAM" id="SignalP"/>
    </source>
</evidence>
<evidence type="ECO:0000313" key="15">
    <source>
        <dbReference type="Proteomes" id="UP000440367"/>
    </source>
</evidence>
<dbReference type="AlphaFoldDB" id="A0A6A3T888"/>
<evidence type="ECO:0000313" key="16">
    <source>
        <dbReference type="Proteomes" id="UP000440732"/>
    </source>
</evidence>
<evidence type="ECO:0000313" key="19">
    <source>
        <dbReference type="Proteomes" id="UP000476176"/>
    </source>
</evidence>
<proteinExistence type="predicted"/>
<evidence type="ECO:0000313" key="3">
    <source>
        <dbReference type="EMBL" id="KAE9022960.1"/>
    </source>
</evidence>
<reference evidence="12 13" key="1">
    <citation type="submission" date="2018-08" db="EMBL/GenBank/DDBJ databases">
        <title>Genomic investigation of the strawberry pathogen Phytophthora fragariae indicates pathogenicity is determined by transcriptional variation in three key races.</title>
        <authorList>
            <person name="Adams T.M."/>
            <person name="Armitage A.D."/>
            <person name="Sobczyk M.K."/>
            <person name="Bates H.J."/>
            <person name="Dunwell J.M."/>
            <person name="Nellist C.F."/>
            <person name="Harrison R.J."/>
        </authorList>
    </citation>
    <scope>NUCLEOTIDE SEQUENCE [LARGE SCALE GENOMIC DNA]</scope>
    <source>
        <strain evidence="10 14">A4</strain>
        <strain evidence="9 15">BC-1</strain>
        <strain evidence="8 19">BC-23</strain>
        <strain evidence="7 13">NOV-27</strain>
        <strain evidence="6 16">NOV-5</strain>
        <strain evidence="5 17">NOV-71</strain>
        <strain evidence="11 20">NOV-77</strain>
        <strain evidence="2 12">NOV-9</strain>
        <strain evidence="4 21">ONT-3</strain>
        <strain evidence="3 18">SCRP245</strain>
    </source>
</reference>
<evidence type="ECO:0000313" key="18">
    <source>
        <dbReference type="Proteomes" id="UP000460718"/>
    </source>
</evidence>
<feature type="signal peptide" evidence="1">
    <location>
        <begin position="1"/>
        <end position="16"/>
    </location>
</feature>
<dbReference type="EMBL" id="QXFZ01000167">
    <property type="protein sequence ID" value="KAE9129258.1"/>
    <property type="molecule type" value="Genomic_DNA"/>
</dbReference>
<dbReference type="Proteomes" id="UP000460718">
    <property type="component" value="Unassembled WGS sequence"/>
</dbReference>
<evidence type="ECO:0000313" key="12">
    <source>
        <dbReference type="Proteomes" id="UP000429523"/>
    </source>
</evidence>
<evidence type="ECO:0000313" key="5">
    <source>
        <dbReference type="EMBL" id="KAE9129258.1"/>
    </source>
</evidence>
<gene>
    <name evidence="10" type="ORF">PF001_g4517</name>
    <name evidence="9" type="ORF">PF002_g3820</name>
    <name evidence="8" type="ORF">PF004_g4518</name>
    <name evidence="7" type="ORF">PF005_g5213</name>
    <name evidence="6" type="ORF">PF006_g4337</name>
    <name evidence="5" type="ORF">PF007_g4971</name>
    <name evidence="11" type="ORF">PF008_g5321</name>
    <name evidence="2" type="ORF">PF009_g5626</name>
    <name evidence="4" type="ORF">PF010_g4645</name>
    <name evidence="3" type="ORF">PF011_g4217</name>
</gene>
<dbReference type="EMBL" id="QXFY01000194">
    <property type="protein sequence ID" value="KAE9352761.1"/>
    <property type="molecule type" value="Genomic_DNA"/>
</dbReference>
<evidence type="ECO:0000313" key="14">
    <source>
        <dbReference type="Proteomes" id="UP000437068"/>
    </source>
</evidence>
<dbReference type="EMBL" id="QXFW01000150">
    <property type="protein sequence ID" value="KAE9022960.1"/>
    <property type="molecule type" value="Genomic_DNA"/>
</dbReference>
<dbReference type="EMBL" id="QXFX01000164">
    <property type="protein sequence ID" value="KAE9128071.1"/>
    <property type="molecule type" value="Genomic_DNA"/>
</dbReference>
<evidence type="ECO:0000313" key="13">
    <source>
        <dbReference type="Proteomes" id="UP000433483"/>
    </source>
</evidence>
<feature type="chain" id="PRO_5036166081" evidence="1">
    <location>
        <begin position="17"/>
        <end position="57"/>
    </location>
</feature>
<evidence type="ECO:0000313" key="4">
    <source>
        <dbReference type="EMBL" id="KAE9128071.1"/>
    </source>
</evidence>
<keyword evidence="1" id="KW-0732">Signal</keyword>
<dbReference type="Proteomes" id="UP000441208">
    <property type="component" value="Unassembled WGS sequence"/>
</dbReference>
<evidence type="ECO:0000313" key="7">
    <source>
        <dbReference type="EMBL" id="KAE9226222.1"/>
    </source>
</evidence>
<organism evidence="5 17">
    <name type="scientific">Phytophthora fragariae</name>
    <dbReference type="NCBI Taxonomy" id="53985"/>
    <lineage>
        <taxon>Eukaryota</taxon>
        <taxon>Sar</taxon>
        <taxon>Stramenopiles</taxon>
        <taxon>Oomycota</taxon>
        <taxon>Peronosporomycetes</taxon>
        <taxon>Peronosporales</taxon>
        <taxon>Peronosporaceae</taxon>
        <taxon>Phytophthora</taxon>
    </lineage>
</organism>
<evidence type="ECO:0000313" key="11">
    <source>
        <dbReference type="EMBL" id="KAE9352761.1"/>
    </source>
</evidence>
<name>A0A6A3T888_9STRA</name>
<dbReference type="Proteomes" id="UP000440367">
    <property type="component" value="Unassembled WGS sequence"/>
</dbReference>
<evidence type="ECO:0000313" key="9">
    <source>
        <dbReference type="EMBL" id="KAE9252474.1"/>
    </source>
</evidence>
<accession>A0A6A3T888</accession>
<evidence type="ECO:0000313" key="17">
    <source>
        <dbReference type="Proteomes" id="UP000441208"/>
    </source>
</evidence>
<keyword evidence="13" id="KW-1185">Reference proteome</keyword>
<dbReference type="Proteomes" id="UP000429523">
    <property type="component" value="Unassembled WGS sequence"/>
</dbReference>
<dbReference type="EMBL" id="QXGF01000191">
    <property type="protein sequence ID" value="KAE8944702.1"/>
    <property type="molecule type" value="Genomic_DNA"/>
</dbReference>
<protein>
    <submittedName>
        <fullName evidence="5">Uncharacterized protein</fullName>
    </submittedName>
</protein>